<name>B6IUI7_RHOCS</name>
<dbReference type="HOGENOM" id="CLU_047037_2_1_5"/>
<sequence length="261" mass="28038">MCSVVILRRSGHPWPVILAANRDERVDRPWKPPARHWPDREDVVAGLDEAAGGSWMGLNDAGLVACILNREGTLGPEAGKRSRGELVLEALDHADADAAARALSHLDADAYRPFNLVLADNRDAFFLSHRGERPRGRVQVEPIPEGLSMVTAADLNDAADCPRIRFFRPLFQAAPPPDPDSAPAPGSDAGDWSGWEALLGSRIWDGDAGPRGAMCIVTPVGFGTTNASLLALPSVDRPGVRPVWRFAPGSPDRTPFAPVVL</sequence>
<proteinExistence type="predicted"/>
<evidence type="ECO:0008006" key="3">
    <source>
        <dbReference type="Google" id="ProtNLM"/>
    </source>
</evidence>
<dbReference type="Proteomes" id="UP000001591">
    <property type="component" value="Chromosome"/>
</dbReference>
<reference evidence="1 2" key="1">
    <citation type="journal article" date="2010" name="BMC Genomics">
        <title>Metabolic flexibility revealed in the genome of the cyst-forming alpha-1 proteobacterium Rhodospirillum centenum.</title>
        <authorList>
            <person name="Lu Y.K."/>
            <person name="Marden J."/>
            <person name="Han M."/>
            <person name="Swingley W.D."/>
            <person name="Mastrian S.D."/>
            <person name="Chowdhury S.R."/>
            <person name="Hao J."/>
            <person name="Helmy T."/>
            <person name="Kim S."/>
            <person name="Kurdoglu A.A."/>
            <person name="Matthies H.J."/>
            <person name="Rollo D."/>
            <person name="Stothard P."/>
            <person name="Blankenship R.E."/>
            <person name="Bauer C.E."/>
            <person name="Touchman J.W."/>
        </authorList>
    </citation>
    <scope>NUCLEOTIDE SEQUENCE [LARGE SCALE GENOMIC DNA]</scope>
    <source>
        <strain evidence="2">ATCC 51521 / SW</strain>
    </source>
</reference>
<gene>
    <name evidence="1" type="ordered locus">RC1_2428</name>
</gene>
<dbReference type="PANTHER" id="PTHR17985:SF8">
    <property type="entry name" value="TRANSPORT AND GOLGI ORGANIZATION PROTEIN 2 HOMOLOG"/>
    <property type="match status" value="1"/>
</dbReference>
<dbReference type="eggNOG" id="COG3332">
    <property type="taxonomic scope" value="Bacteria"/>
</dbReference>
<dbReference type="OrthoDB" id="4380123at2"/>
<dbReference type="EMBL" id="CP000613">
    <property type="protein sequence ID" value="ACI99812.1"/>
    <property type="molecule type" value="Genomic_DNA"/>
</dbReference>
<dbReference type="Pfam" id="PF05742">
    <property type="entry name" value="TANGO2"/>
    <property type="match status" value="1"/>
</dbReference>
<dbReference type="AlphaFoldDB" id="B6IUI7"/>
<dbReference type="KEGG" id="rce:RC1_2428"/>
<dbReference type="Gene3D" id="3.60.60.10">
    <property type="entry name" value="Penicillin V Acylase, Chain A"/>
    <property type="match status" value="1"/>
</dbReference>
<dbReference type="STRING" id="414684.RC1_2428"/>
<dbReference type="PANTHER" id="PTHR17985">
    <property type="entry name" value="SER/THR-RICH PROTEIN T10 IN DGCR REGION"/>
    <property type="match status" value="1"/>
</dbReference>
<evidence type="ECO:0000313" key="2">
    <source>
        <dbReference type="Proteomes" id="UP000001591"/>
    </source>
</evidence>
<keyword evidence="2" id="KW-1185">Reference proteome</keyword>
<dbReference type="InterPro" id="IPR008551">
    <property type="entry name" value="TANGO2"/>
</dbReference>
<protein>
    <recommendedName>
        <fullName evidence="3">NRDE family protein</fullName>
    </recommendedName>
</protein>
<accession>B6IUI7</accession>
<evidence type="ECO:0000313" key="1">
    <source>
        <dbReference type="EMBL" id="ACI99812.1"/>
    </source>
</evidence>
<organism evidence="1 2">
    <name type="scientific">Rhodospirillum centenum (strain ATCC 51521 / SW)</name>
    <dbReference type="NCBI Taxonomy" id="414684"/>
    <lineage>
        <taxon>Bacteria</taxon>
        <taxon>Pseudomonadati</taxon>
        <taxon>Pseudomonadota</taxon>
        <taxon>Alphaproteobacteria</taxon>
        <taxon>Rhodospirillales</taxon>
        <taxon>Rhodospirillaceae</taxon>
        <taxon>Rhodospirillum</taxon>
    </lineage>
</organism>
<dbReference type="RefSeq" id="WP_012567594.1">
    <property type="nucleotide sequence ID" value="NC_011420.2"/>
</dbReference>